<dbReference type="PROSITE" id="PS00028">
    <property type="entry name" value="ZINC_FINGER_C2H2_1"/>
    <property type="match status" value="2"/>
</dbReference>
<dbReference type="GO" id="GO:0003700">
    <property type="term" value="F:DNA-binding transcription factor activity"/>
    <property type="evidence" value="ECO:0000318"/>
    <property type="project" value="GO_Central"/>
</dbReference>
<name>B7Q3S8_IXOSC</name>
<evidence type="ECO:0000256" key="10">
    <source>
        <dbReference type="ARBA" id="ARBA00023242"/>
    </source>
</evidence>
<evidence type="ECO:0000256" key="6">
    <source>
        <dbReference type="ARBA" id="ARBA00022833"/>
    </source>
</evidence>
<dbReference type="PROSITE" id="PS50157">
    <property type="entry name" value="ZINC_FINGER_C2H2_2"/>
    <property type="match status" value="3"/>
</dbReference>
<feature type="domain" description="C2H2-type" evidence="12">
    <location>
        <begin position="63"/>
        <end position="90"/>
    </location>
</feature>
<comment type="function">
    <text evidence="1">May be involved in transcriptional regulation.</text>
</comment>
<evidence type="ECO:0000256" key="2">
    <source>
        <dbReference type="ARBA" id="ARBA00004123"/>
    </source>
</evidence>
<dbReference type="Pfam" id="PF00096">
    <property type="entry name" value="zf-C2H2"/>
    <property type="match status" value="1"/>
</dbReference>
<keyword evidence="10" id="KW-0539">Nucleus</keyword>
<dbReference type="HOGENOM" id="CLU_002678_42_18_1"/>
<evidence type="ECO:0000313" key="14">
    <source>
        <dbReference type="EnsemblMetazoa" id="ISCW009191-PA"/>
    </source>
</evidence>
<organism>
    <name type="scientific">Ixodes scapularis</name>
    <name type="common">Black-legged tick</name>
    <name type="synonym">Deer tick</name>
    <dbReference type="NCBI Taxonomy" id="6945"/>
    <lineage>
        <taxon>Eukaryota</taxon>
        <taxon>Metazoa</taxon>
        <taxon>Ecdysozoa</taxon>
        <taxon>Arthropoda</taxon>
        <taxon>Chelicerata</taxon>
        <taxon>Arachnida</taxon>
        <taxon>Acari</taxon>
        <taxon>Parasitiformes</taxon>
        <taxon>Ixodida</taxon>
        <taxon>Ixodoidea</taxon>
        <taxon>Ixodidae</taxon>
        <taxon>Ixodinae</taxon>
        <taxon>Ixodes</taxon>
    </lineage>
</organism>
<evidence type="ECO:0000259" key="12">
    <source>
        <dbReference type="PROSITE" id="PS50157"/>
    </source>
</evidence>
<dbReference type="VEuPathDB" id="VectorBase:ISCI009191"/>
<gene>
    <name evidence="13" type="ORF">IscW_ISCW009191</name>
</gene>
<reference evidence="14" key="2">
    <citation type="submission" date="2020-05" db="UniProtKB">
        <authorList>
            <consortium name="EnsemblMetazoa"/>
        </authorList>
    </citation>
    <scope>IDENTIFICATION</scope>
    <source>
        <strain evidence="14">wikel</strain>
    </source>
</reference>
<keyword evidence="8" id="KW-0238">DNA-binding</keyword>
<evidence type="ECO:0000256" key="4">
    <source>
        <dbReference type="ARBA" id="ARBA00022737"/>
    </source>
</evidence>
<sequence>MCSLADLNPRSTARGGLVAPPRCRKQPGKPERSRFQCSYCEYRSEYKCYVVAHERIHTGERPYKCPLCSKAFTFKHHVTTHLRCHTGEKPFRCSMCPRSFAQKSNLNQHLLIHRNNVR</sequence>
<dbReference type="InParanoid" id="B7Q3S8"/>
<evidence type="ECO:0000313" key="13">
    <source>
        <dbReference type="EMBL" id="EEC13500.1"/>
    </source>
</evidence>
<dbReference type="GO" id="GO:0005634">
    <property type="term" value="C:nucleus"/>
    <property type="evidence" value="ECO:0007669"/>
    <property type="project" value="UniProtKB-SubCell"/>
</dbReference>
<dbReference type="PaxDb" id="6945-B7Q3S8"/>
<evidence type="ECO:0000256" key="5">
    <source>
        <dbReference type="ARBA" id="ARBA00022771"/>
    </source>
</evidence>
<evidence type="ECO:0000256" key="3">
    <source>
        <dbReference type="ARBA" id="ARBA00022723"/>
    </source>
</evidence>
<dbReference type="FunFam" id="3.30.160.60:FF:000097">
    <property type="entry name" value="Zinc finger protein"/>
    <property type="match status" value="1"/>
</dbReference>
<keyword evidence="6" id="KW-0862">Zinc</keyword>
<keyword evidence="15" id="KW-1185">Reference proteome</keyword>
<dbReference type="GO" id="GO:0008270">
    <property type="term" value="F:zinc ion binding"/>
    <property type="evidence" value="ECO:0007669"/>
    <property type="project" value="UniProtKB-KW"/>
</dbReference>
<dbReference type="VEuPathDB" id="VectorBase:ISCP_029940"/>
<accession>B7Q3S8</accession>
<comment type="subcellular location">
    <subcellularLocation>
        <location evidence="2">Nucleus</location>
    </subcellularLocation>
</comment>
<dbReference type="Gene3D" id="3.30.160.60">
    <property type="entry name" value="Classic Zinc Finger"/>
    <property type="match status" value="3"/>
</dbReference>
<evidence type="ECO:0000313" key="15">
    <source>
        <dbReference type="Proteomes" id="UP000001555"/>
    </source>
</evidence>
<dbReference type="SMART" id="SM00355">
    <property type="entry name" value="ZnF_C2H2"/>
    <property type="match status" value="3"/>
</dbReference>
<keyword evidence="9" id="KW-0804">Transcription</keyword>
<feature type="domain" description="C2H2-type" evidence="12">
    <location>
        <begin position="91"/>
        <end position="118"/>
    </location>
</feature>
<dbReference type="FunFam" id="3.30.160.60:FF:002343">
    <property type="entry name" value="Zinc finger protein 33A"/>
    <property type="match status" value="1"/>
</dbReference>
<protein>
    <submittedName>
        <fullName evidence="13 14">Zinc finger protein, putative</fullName>
    </submittedName>
</protein>
<proteinExistence type="predicted"/>
<evidence type="ECO:0000256" key="9">
    <source>
        <dbReference type="ARBA" id="ARBA00023163"/>
    </source>
</evidence>
<dbReference type="EMBL" id="ABJB010758984">
    <property type="status" value="NOT_ANNOTATED_CDS"/>
    <property type="molecule type" value="Genomic_DNA"/>
</dbReference>
<dbReference type="VEuPathDB" id="VectorBase:ISCW009191"/>
<dbReference type="Proteomes" id="UP000001555">
    <property type="component" value="Unassembled WGS sequence"/>
</dbReference>
<dbReference type="PANTHER" id="PTHR23235:SF142">
    <property type="entry name" value="ZINC FINGER PROTEIN 384"/>
    <property type="match status" value="1"/>
</dbReference>
<keyword evidence="3" id="KW-0479">Metal-binding</keyword>
<dbReference type="AlphaFoldDB" id="B7Q3S8"/>
<dbReference type="GO" id="GO:0006357">
    <property type="term" value="P:regulation of transcription by RNA polymerase II"/>
    <property type="evidence" value="ECO:0000318"/>
    <property type="project" value="GO_Central"/>
</dbReference>
<dbReference type="PANTHER" id="PTHR23235">
    <property type="entry name" value="KRUEPPEL-LIKE TRANSCRIPTION FACTOR"/>
    <property type="match status" value="1"/>
</dbReference>
<dbReference type="InterPro" id="IPR013087">
    <property type="entry name" value="Znf_C2H2_type"/>
</dbReference>
<keyword evidence="4" id="KW-0677">Repeat</keyword>
<evidence type="ECO:0000256" key="7">
    <source>
        <dbReference type="ARBA" id="ARBA00023015"/>
    </source>
</evidence>
<keyword evidence="7" id="KW-0805">Transcription regulation</keyword>
<keyword evidence="5 11" id="KW-0863">Zinc-finger</keyword>
<dbReference type="InterPro" id="IPR036236">
    <property type="entry name" value="Znf_C2H2_sf"/>
</dbReference>
<reference evidence="13 15" key="1">
    <citation type="submission" date="2008-03" db="EMBL/GenBank/DDBJ databases">
        <title>Annotation of Ixodes scapularis.</title>
        <authorList>
            <consortium name="Ixodes scapularis Genome Project Consortium"/>
            <person name="Caler E."/>
            <person name="Hannick L.I."/>
            <person name="Bidwell S."/>
            <person name="Joardar V."/>
            <person name="Thiagarajan M."/>
            <person name="Amedeo P."/>
            <person name="Galinsky K.J."/>
            <person name="Schobel S."/>
            <person name="Inman J."/>
            <person name="Hostetler J."/>
            <person name="Miller J."/>
            <person name="Hammond M."/>
            <person name="Megy K."/>
            <person name="Lawson D."/>
            <person name="Kodira C."/>
            <person name="Sutton G."/>
            <person name="Meyer J."/>
            <person name="Hill C.A."/>
            <person name="Birren B."/>
            <person name="Nene V."/>
            <person name="Collins F."/>
            <person name="Alarcon-Chaidez F."/>
            <person name="Wikel S."/>
            <person name="Strausberg R."/>
        </authorList>
    </citation>
    <scope>NUCLEOTIDE SEQUENCE [LARGE SCALE GENOMIC DNA]</scope>
    <source>
        <strain evidence="15">Wikel</strain>
        <strain evidence="13">Wikel colony</strain>
    </source>
</reference>
<feature type="domain" description="C2H2-type" evidence="12">
    <location>
        <begin position="35"/>
        <end position="62"/>
    </location>
</feature>
<evidence type="ECO:0000256" key="8">
    <source>
        <dbReference type="ARBA" id="ARBA00023125"/>
    </source>
</evidence>
<evidence type="ECO:0000256" key="11">
    <source>
        <dbReference type="PROSITE-ProRule" id="PRU00042"/>
    </source>
</evidence>
<dbReference type="SUPFAM" id="SSF57667">
    <property type="entry name" value="beta-beta-alpha zinc fingers"/>
    <property type="match status" value="2"/>
</dbReference>
<dbReference type="GO" id="GO:0000978">
    <property type="term" value="F:RNA polymerase II cis-regulatory region sequence-specific DNA binding"/>
    <property type="evidence" value="ECO:0000318"/>
    <property type="project" value="GO_Central"/>
</dbReference>
<evidence type="ECO:0000256" key="1">
    <source>
        <dbReference type="ARBA" id="ARBA00003767"/>
    </source>
</evidence>
<dbReference type="OrthoDB" id="6514753at2759"/>
<dbReference type="EMBL" id="DS851720">
    <property type="protein sequence ID" value="EEC13500.1"/>
    <property type="molecule type" value="Genomic_DNA"/>
</dbReference>
<dbReference type="EnsemblMetazoa" id="ISCW009191-RA">
    <property type="protein sequence ID" value="ISCW009191-PA"/>
    <property type="gene ID" value="ISCW009191"/>
</dbReference>